<feature type="non-terminal residue" evidence="3">
    <location>
        <position position="150"/>
    </location>
</feature>
<organism evidence="3 4">
    <name type="scientific">Genlisea aurea</name>
    <dbReference type="NCBI Taxonomy" id="192259"/>
    <lineage>
        <taxon>Eukaryota</taxon>
        <taxon>Viridiplantae</taxon>
        <taxon>Streptophyta</taxon>
        <taxon>Embryophyta</taxon>
        <taxon>Tracheophyta</taxon>
        <taxon>Spermatophyta</taxon>
        <taxon>Magnoliopsida</taxon>
        <taxon>eudicotyledons</taxon>
        <taxon>Gunneridae</taxon>
        <taxon>Pentapetalae</taxon>
        <taxon>asterids</taxon>
        <taxon>lamiids</taxon>
        <taxon>Lamiales</taxon>
        <taxon>Lentibulariaceae</taxon>
        <taxon>Genlisea</taxon>
    </lineage>
</organism>
<dbReference type="AlphaFoldDB" id="S8BSN7"/>
<name>S8BSN7_9LAMI</name>
<dbReference type="OrthoDB" id="1427555at2759"/>
<reference evidence="3 4" key="1">
    <citation type="journal article" date="2013" name="BMC Genomics">
        <title>The miniature genome of a carnivorous plant Genlisea aurea contains a low number of genes and short non-coding sequences.</title>
        <authorList>
            <person name="Leushkin E.V."/>
            <person name="Sutormin R.A."/>
            <person name="Nabieva E.R."/>
            <person name="Penin A.A."/>
            <person name="Kondrashov A.S."/>
            <person name="Logacheva M.D."/>
        </authorList>
    </citation>
    <scope>NUCLEOTIDE SEQUENCE [LARGE SCALE GENOMIC DNA]</scope>
</reference>
<keyword evidence="2" id="KW-0802">TPR repeat</keyword>
<dbReference type="Proteomes" id="UP000015453">
    <property type="component" value="Unassembled WGS sequence"/>
</dbReference>
<keyword evidence="1" id="KW-0677">Repeat</keyword>
<evidence type="ECO:0000313" key="4">
    <source>
        <dbReference type="Proteomes" id="UP000015453"/>
    </source>
</evidence>
<keyword evidence="4" id="KW-1185">Reference proteome</keyword>
<sequence>MGVETRLDRWGYEVRTSSDSCVAAINAYYQEVLGYGRNRSVILEAPKYDPECVLGNVLAAGFLSFHHPSRATAFVDAARSHLELASSHEKAVYQVFVYSISKERDDELLVELYSRLLQDFPRDLASLKMAQVVCFYMARPDLSLKLVEQV</sequence>
<gene>
    <name evidence="3" type="ORF">M569_17217</name>
</gene>
<evidence type="ECO:0000256" key="1">
    <source>
        <dbReference type="ARBA" id="ARBA00022737"/>
    </source>
</evidence>
<dbReference type="InterPro" id="IPR033891">
    <property type="entry name" value="TTC38"/>
</dbReference>
<evidence type="ECO:0000256" key="2">
    <source>
        <dbReference type="ARBA" id="ARBA00022803"/>
    </source>
</evidence>
<dbReference type="PANTHER" id="PTHR16263:SF4">
    <property type="entry name" value="TETRATRICOPEPTIDE REPEAT PROTEIN 38"/>
    <property type="match status" value="1"/>
</dbReference>
<protein>
    <submittedName>
        <fullName evidence="3">Uncharacterized protein</fullName>
    </submittedName>
</protein>
<proteinExistence type="predicted"/>
<accession>S8BSN7</accession>
<comment type="caution">
    <text evidence="3">The sequence shown here is derived from an EMBL/GenBank/DDBJ whole genome shotgun (WGS) entry which is preliminary data.</text>
</comment>
<dbReference type="EMBL" id="AUSU01010054">
    <property type="protein sequence ID" value="EPS57600.1"/>
    <property type="molecule type" value="Genomic_DNA"/>
</dbReference>
<evidence type="ECO:0000313" key="3">
    <source>
        <dbReference type="EMBL" id="EPS57600.1"/>
    </source>
</evidence>
<dbReference type="PANTHER" id="PTHR16263">
    <property type="entry name" value="TETRATRICOPEPTIDE REPEAT PROTEIN 38"/>
    <property type="match status" value="1"/>
</dbReference>